<name>A0A7K5LQ85_VIRAL</name>
<dbReference type="EMBL" id="VZRF01013954">
    <property type="protein sequence ID" value="NWT19914.1"/>
    <property type="molecule type" value="Genomic_DNA"/>
</dbReference>
<accession>A0A7K5LQ85</accession>
<sequence>RSCSPVRTCRRASTSHRPCLIARFSSLYSQERVEAETNLRAYVCSAEMAQRIIYAAVVESFCVAKIAFWKVKIHVKEVLALDHLGPDALEVAALEYIACHKNLHDVCHSVEEVICCMNRNPTIACPSHVDFCVIRTFIRELCCLAFTMQTLIPPLDIAIGVDGEVYNKTMYYRSCNSDFTSSVVAYHIWPALMENGVVVVKGEVVTRS</sequence>
<dbReference type="GO" id="GO:0005759">
    <property type="term" value="C:mitochondrial matrix"/>
    <property type="evidence" value="ECO:0007669"/>
    <property type="project" value="UniProtKB-SubCell"/>
</dbReference>
<dbReference type="GO" id="GO:0035694">
    <property type="term" value="P:mitochondrial protein catabolic process"/>
    <property type="evidence" value="ECO:0007669"/>
    <property type="project" value="InterPro"/>
</dbReference>
<dbReference type="GO" id="GO:0008289">
    <property type="term" value="F:lipid binding"/>
    <property type="evidence" value="ECO:0007669"/>
    <property type="project" value="UniProtKB-KW"/>
</dbReference>
<keyword evidence="11" id="KW-0472">Membrane</keyword>
<evidence type="ECO:0000256" key="6">
    <source>
        <dbReference type="ARBA" id="ARBA00022490"/>
    </source>
</evidence>
<organism evidence="14 15">
    <name type="scientific">Vireo altiloquus</name>
    <name type="common">Black-whiskered vireo</name>
    <name type="synonym">Muscicapa altiloqua</name>
    <dbReference type="NCBI Taxonomy" id="34956"/>
    <lineage>
        <taxon>Eukaryota</taxon>
        <taxon>Metazoa</taxon>
        <taxon>Chordata</taxon>
        <taxon>Craniata</taxon>
        <taxon>Vertebrata</taxon>
        <taxon>Euteleostomi</taxon>
        <taxon>Archelosauria</taxon>
        <taxon>Archosauria</taxon>
        <taxon>Dinosauria</taxon>
        <taxon>Saurischia</taxon>
        <taxon>Theropoda</taxon>
        <taxon>Coelurosauria</taxon>
        <taxon>Aves</taxon>
        <taxon>Neognathae</taxon>
        <taxon>Neoaves</taxon>
        <taxon>Telluraves</taxon>
        <taxon>Australaves</taxon>
        <taxon>Passeriformes</taxon>
        <taxon>Corvoidea</taxon>
        <taxon>Vireonidae</taxon>
        <taxon>Vireoninae</taxon>
        <taxon>Vireo</taxon>
    </lineage>
</organism>
<comment type="subcellular location">
    <subcellularLocation>
        <location evidence="3">Cytoplasm</location>
    </subcellularLocation>
    <subcellularLocation>
        <location evidence="2">Mitochondrion matrix</location>
    </subcellularLocation>
    <subcellularLocation>
        <location evidence="1">Mitochondrion outer membrane</location>
    </subcellularLocation>
</comment>
<evidence type="ECO:0000256" key="3">
    <source>
        <dbReference type="ARBA" id="ARBA00004496"/>
    </source>
</evidence>
<evidence type="ECO:0000256" key="11">
    <source>
        <dbReference type="ARBA" id="ARBA00023136"/>
    </source>
</evidence>
<evidence type="ECO:0000256" key="8">
    <source>
        <dbReference type="ARBA" id="ARBA00023054"/>
    </source>
</evidence>
<reference evidence="14 15" key="1">
    <citation type="submission" date="2019-09" db="EMBL/GenBank/DDBJ databases">
        <title>Bird 10,000 Genomes (B10K) Project - Family phase.</title>
        <authorList>
            <person name="Zhang G."/>
        </authorList>
    </citation>
    <scope>NUCLEOTIDE SEQUENCE [LARGE SCALE GENOMIC DNA]</scope>
    <source>
        <strain evidence="14">B10K-DU-001-22</strain>
        <tissue evidence="14">Muscle</tissue>
    </source>
</reference>
<evidence type="ECO:0000313" key="15">
    <source>
        <dbReference type="Proteomes" id="UP000589495"/>
    </source>
</evidence>
<comment type="similarity">
    <text evidence="4">Belongs to the MIEAP family.</text>
</comment>
<evidence type="ECO:0000313" key="14">
    <source>
        <dbReference type="EMBL" id="NWT19914.1"/>
    </source>
</evidence>
<dbReference type="GO" id="GO:0005741">
    <property type="term" value="C:mitochondrial outer membrane"/>
    <property type="evidence" value="ECO:0007669"/>
    <property type="project" value="UniProtKB-SubCell"/>
</dbReference>
<evidence type="ECO:0000256" key="7">
    <source>
        <dbReference type="ARBA" id="ARBA00022787"/>
    </source>
</evidence>
<evidence type="ECO:0000256" key="9">
    <source>
        <dbReference type="ARBA" id="ARBA00023121"/>
    </source>
</evidence>
<feature type="non-terminal residue" evidence="14">
    <location>
        <position position="208"/>
    </location>
</feature>
<dbReference type="Pfam" id="PF16026">
    <property type="entry name" value="MIEAP"/>
    <property type="match status" value="1"/>
</dbReference>
<keyword evidence="9" id="KW-0446">Lipid-binding</keyword>
<keyword evidence="10" id="KW-0496">Mitochondrion</keyword>
<feature type="non-terminal residue" evidence="14">
    <location>
        <position position="1"/>
    </location>
</feature>
<gene>
    <name evidence="14" type="primary">Spata18</name>
    <name evidence="14" type="ORF">VIRALT_R14308</name>
</gene>
<evidence type="ECO:0000256" key="5">
    <source>
        <dbReference type="ARBA" id="ARBA00019863"/>
    </source>
</evidence>
<dbReference type="Proteomes" id="UP000589495">
    <property type="component" value="Unassembled WGS sequence"/>
</dbReference>
<keyword evidence="15" id="KW-1185">Reference proteome</keyword>
<dbReference type="AlphaFoldDB" id="A0A7K5LQ85"/>
<evidence type="ECO:0000256" key="12">
    <source>
        <dbReference type="ARBA" id="ARBA00032687"/>
    </source>
</evidence>
<dbReference type="InterPro" id="IPR026169">
    <property type="entry name" value="MIEAP"/>
</dbReference>
<dbReference type="PANTHER" id="PTHR21771">
    <property type="entry name" value="MITOCHONDRIA-EATING PROTEIN-RELATED"/>
    <property type="match status" value="1"/>
</dbReference>
<keyword evidence="8" id="KW-0175">Coiled coil</keyword>
<evidence type="ECO:0000256" key="1">
    <source>
        <dbReference type="ARBA" id="ARBA00004294"/>
    </source>
</evidence>
<evidence type="ECO:0000256" key="10">
    <source>
        <dbReference type="ARBA" id="ARBA00023128"/>
    </source>
</evidence>
<keyword evidence="6" id="KW-0963">Cytoplasm</keyword>
<dbReference type="InterPro" id="IPR031981">
    <property type="entry name" value="MIEAP_C"/>
</dbReference>
<evidence type="ECO:0000259" key="13">
    <source>
        <dbReference type="Pfam" id="PF16026"/>
    </source>
</evidence>
<keyword evidence="7" id="KW-1000">Mitochondrion outer membrane</keyword>
<protein>
    <recommendedName>
        <fullName evidence="5">Mitochondria-eating protein</fullName>
    </recommendedName>
    <alternativeName>
        <fullName evidence="12">Spermatogenesis-associated protein 18</fullName>
    </alternativeName>
</protein>
<evidence type="ECO:0000256" key="4">
    <source>
        <dbReference type="ARBA" id="ARBA00008233"/>
    </source>
</evidence>
<dbReference type="GO" id="GO:0035695">
    <property type="term" value="P:mitophagy by internal vacuole formation"/>
    <property type="evidence" value="ECO:0007669"/>
    <property type="project" value="TreeGrafter"/>
</dbReference>
<comment type="caution">
    <text evidence="14">The sequence shown here is derived from an EMBL/GenBank/DDBJ whole genome shotgun (WGS) entry which is preliminary data.</text>
</comment>
<proteinExistence type="inferred from homology"/>
<dbReference type="PANTHER" id="PTHR21771:SF0">
    <property type="entry name" value="MITOCHONDRIA-EATING PROTEIN"/>
    <property type="match status" value="1"/>
</dbReference>
<evidence type="ECO:0000256" key="2">
    <source>
        <dbReference type="ARBA" id="ARBA00004305"/>
    </source>
</evidence>
<feature type="domain" description="Mitochondria-eating protein C-terminal" evidence="13">
    <location>
        <begin position="17"/>
        <end position="206"/>
    </location>
</feature>